<comment type="similarity">
    <text evidence="2 8">Belongs to the major facilitator superfamily. Sugar transporter (TC 2.A.1.1) family.</text>
</comment>
<evidence type="ECO:0000256" key="10">
    <source>
        <dbReference type="SAM" id="Phobius"/>
    </source>
</evidence>
<dbReference type="InterPro" id="IPR005828">
    <property type="entry name" value="MFS_sugar_transport-like"/>
</dbReference>
<dbReference type="InterPro" id="IPR020846">
    <property type="entry name" value="MFS_dom"/>
</dbReference>
<proteinExistence type="inferred from homology"/>
<feature type="transmembrane region" description="Helical" evidence="10">
    <location>
        <begin position="164"/>
        <end position="184"/>
    </location>
</feature>
<dbReference type="InterPro" id="IPR005829">
    <property type="entry name" value="Sugar_transporter_CS"/>
</dbReference>
<dbReference type="Pfam" id="PF00083">
    <property type="entry name" value="Sugar_tr"/>
    <property type="match status" value="1"/>
</dbReference>
<feature type="transmembrane region" description="Helical" evidence="10">
    <location>
        <begin position="34"/>
        <end position="52"/>
    </location>
</feature>
<keyword evidence="7 10" id="KW-0472">Membrane</keyword>
<sequence length="490" mass="52250">MSATTERSSSGPSGSRVPLPPLTNGPHTKRLGQVALIATFGGLLFGYDTAVINGALNPMVAELHLTKLTEGGVTSGLLFGAAVGAILGGRLSDGWGRRKSIILMSILFFVGAMLCVVAPNFGVMLVGRIILGLAVGAASTIVPVFLAELAPFEIRGSLAGRNELMIVAGQLAAFIINAIISSAFGEGNGVWRIMLAVEALPAIALFIGMLRMPESPRWLASKGRDEEALKVLSTLRTKERATAELAEIDQVTAEEAQQKGMRIGEILRNKWLVRILLIGIGLGVAQQLTGINAIQYYGQTVLIQAGFAANVAIIVNIGPGIVGVIGAVIALRMMDHFSRRRTFIIGFASTTIIHILIGILSNALPQGNAARPWVLLILIVLFVGSVQTFLNVAVWVTLSEIFPLKMRGFGIGVSVFFLWIANAFLGLYFPTIISAFGITGTFFGFAVVNALALLFVWRAVPETRGRSLEKLEEDVTTGAIYTQNVKKVRA</sequence>
<evidence type="ECO:0000313" key="12">
    <source>
        <dbReference type="EMBL" id="GAA4664317.1"/>
    </source>
</evidence>
<feature type="transmembrane region" description="Helical" evidence="10">
    <location>
        <begin position="72"/>
        <end position="89"/>
    </location>
</feature>
<keyword evidence="4" id="KW-1003">Cell membrane</keyword>
<feature type="transmembrane region" description="Helical" evidence="10">
    <location>
        <begin position="101"/>
        <end position="123"/>
    </location>
</feature>
<protein>
    <submittedName>
        <fullName evidence="12">Sugar porter family MFS transporter</fullName>
    </submittedName>
</protein>
<keyword evidence="13" id="KW-1185">Reference proteome</keyword>
<evidence type="ECO:0000256" key="2">
    <source>
        <dbReference type="ARBA" id="ARBA00010992"/>
    </source>
</evidence>
<dbReference type="SUPFAM" id="SSF103473">
    <property type="entry name" value="MFS general substrate transporter"/>
    <property type="match status" value="1"/>
</dbReference>
<name>A0ABP8VHR0_9MICO</name>
<gene>
    <name evidence="12" type="ORF">GCM10025780_01470</name>
</gene>
<feature type="transmembrane region" description="Helical" evidence="10">
    <location>
        <begin position="271"/>
        <end position="295"/>
    </location>
</feature>
<keyword evidence="6 10" id="KW-1133">Transmembrane helix</keyword>
<evidence type="ECO:0000256" key="7">
    <source>
        <dbReference type="ARBA" id="ARBA00023136"/>
    </source>
</evidence>
<dbReference type="PANTHER" id="PTHR48020">
    <property type="entry name" value="PROTON MYO-INOSITOL COTRANSPORTER"/>
    <property type="match status" value="1"/>
</dbReference>
<dbReference type="PROSITE" id="PS00217">
    <property type="entry name" value="SUGAR_TRANSPORT_2"/>
    <property type="match status" value="1"/>
</dbReference>
<comment type="subcellular location">
    <subcellularLocation>
        <location evidence="1">Cell membrane</location>
        <topology evidence="1">Multi-pass membrane protein</topology>
    </subcellularLocation>
</comment>
<dbReference type="InterPro" id="IPR047984">
    <property type="entry name" value="XylE-like"/>
</dbReference>
<feature type="transmembrane region" description="Helical" evidence="10">
    <location>
        <begin position="129"/>
        <end position="152"/>
    </location>
</feature>
<dbReference type="EMBL" id="BAABLM010000001">
    <property type="protein sequence ID" value="GAA4664317.1"/>
    <property type="molecule type" value="Genomic_DNA"/>
</dbReference>
<dbReference type="PROSITE" id="PS00216">
    <property type="entry name" value="SUGAR_TRANSPORT_1"/>
    <property type="match status" value="1"/>
</dbReference>
<dbReference type="Gene3D" id="1.20.1250.20">
    <property type="entry name" value="MFS general substrate transporter like domains"/>
    <property type="match status" value="1"/>
</dbReference>
<feature type="transmembrane region" description="Helical" evidence="10">
    <location>
        <begin position="307"/>
        <end position="331"/>
    </location>
</feature>
<dbReference type="PANTHER" id="PTHR48020:SF12">
    <property type="entry name" value="PROTON MYO-INOSITOL COTRANSPORTER"/>
    <property type="match status" value="1"/>
</dbReference>
<feature type="compositionally biased region" description="Low complexity" evidence="9">
    <location>
        <begin position="7"/>
        <end position="17"/>
    </location>
</feature>
<reference evidence="13" key="1">
    <citation type="journal article" date="2019" name="Int. J. Syst. Evol. Microbiol.">
        <title>The Global Catalogue of Microorganisms (GCM) 10K type strain sequencing project: providing services to taxonomists for standard genome sequencing and annotation.</title>
        <authorList>
            <consortium name="The Broad Institute Genomics Platform"/>
            <consortium name="The Broad Institute Genome Sequencing Center for Infectious Disease"/>
            <person name="Wu L."/>
            <person name="Ma J."/>
        </authorList>
    </citation>
    <scope>NUCLEOTIDE SEQUENCE [LARGE SCALE GENOMIC DNA]</scope>
    <source>
        <strain evidence="13">JCM 18956</strain>
    </source>
</reference>
<dbReference type="CDD" id="cd17359">
    <property type="entry name" value="MFS_XylE_like"/>
    <property type="match status" value="1"/>
</dbReference>
<feature type="domain" description="Major facilitator superfamily (MFS) profile" evidence="11">
    <location>
        <begin position="34"/>
        <end position="464"/>
    </location>
</feature>
<evidence type="ECO:0000256" key="8">
    <source>
        <dbReference type="RuleBase" id="RU003346"/>
    </source>
</evidence>
<evidence type="ECO:0000256" key="5">
    <source>
        <dbReference type="ARBA" id="ARBA00022692"/>
    </source>
</evidence>
<dbReference type="PROSITE" id="PS50850">
    <property type="entry name" value="MFS"/>
    <property type="match status" value="1"/>
</dbReference>
<dbReference type="InterPro" id="IPR003663">
    <property type="entry name" value="Sugar/inositol_transpt"/>
</dbReference>
<feature type="transmembrane region" description="Helical" evidence="10">
    <location>
        <begin position="190"/>
        <end position="210"/>
    </location>
</feature>
<dbReference type="PRINTS" id="PR00171">
    <property type="entry name" value="SUGRTRNSPORT"/>
</dbReference>
<dbReference type="RefSeq" id="WP_345372057.1">
    <property type="nucleotide sequence ID" value="NZ_BAABLM010000001.1"/>
</dbReference>
<dbReference type="InterPro" id="IPR036259">
    <property type="entry name" value="MFS_trans_sf"/>
</dbReference>
<evidence type="ECO:0000256" key="4">
    <source>
        <dbReference type="ARBA" id="ARBA00022475"/>
    </source>
</evidence>
<dbReference type="InterPro" id="IPR050814">
    <property type="entry name" value="Myo-inositol_Transporter"/>
</dbReference>
<organism evidence="12 13">
    <name type="scientific">Frondihabitans cladoniiphilus</name>
    <dbReference type="NCBI Taxonomy" id="715785"/>
    <lineage>
        <taxon>Bacteria</taxon>
        <taxon>Bacillati</taxon>
        <taxon>Actinomycetota</taxon>
        <taxon>Actinomycetes</taxon>
        <taxon>Micrococcales</taxon>
        <taxon>Microbacteriaceae</taxon>
        <taxon>Frondihabitans</taxon>
    </lineage>
</organism>
<feature type="transmembrane region" description="Helical" evidence="10">
    <location>
        <begin position="343"/>
        <end position="361"/>
    </location>
</feature>
<feature type="transmembrane region" description="Helical" evidence="10">
    <location>
        <begin position="373"/>
        <end position="396"/>
    </location>
</feature>
<keyword evidence="3 8" id="KW-0813">Transport</keyword>
<dbReference type="Proteomes" id="UP001501295">
    <property type="component" value="Unassembled WGS sequence"/>
</dbReference>
<evidence type="ECO:0000259" key="11">
    <source>
        <dbReference type="PROSITE" id="PS50850"/>
    </source>
</evidence>
<feature type="transmembrane region" description="Helical" evidence="10">
    <location>
        <begin position="435"/>
        <end position="457"/>
    </location>
</feature>
<evidence type="ECO:0000256" key="9">
    <source>
        <dbReference type="SAM" id="MobiDB-lite"/>
    </source>
</evidence>
<comment type="caution">
    <text evidence="12">The sequence shown here is derived from an EMBL/GenBank/DDBJ whole genome shotgun (WGS) entry which is preliminary data.</text>
</comment>
<evidence type="ECO:0000256" key="1">
    <source>
        <dbReference type="ARBA" id="ARBA00004651"/>
    </source>
</evidence>
<evidence type="ECO:0000256" key="3">
    <source>
        <dbReference type="ARBA" id="ARBA00022448"/>
    </source>
</evidence>
<evidence type="ECO:0000313" key="13">
    <source>
        <dbReference type="Proteomes" id="UP001501295"/>
    </source>
</evidence>
<keyword evidence="5 10" id="KW-0812">Transmembrane</keyword>
<feature type="transmembrane region" description="Helical" evidence="10">
    <location>
        <begin position="408"/>
        <end position="429"/>
    </location>
</feature>
<accession>A0ABP8VHR0</accession>
<feature type="region of interest" description="Disordered" evidence="9">
    <location>
        <begin position="1"/>
        <end position="26"/>
    </location>
</feature>
<evidence type="ECO:0000256" key="6">
    <source>
        <dbReference type="ARBA" id="ARBA00022989"/>
    </source>
</evidence>
<dbReference type="NCBIfam" id="TIGR00879">
    <property type="entry name" value="SP"/>
    <property type="match status" value="1"/>
</dbReference>